<sequence length="212" mass="23509">MKTFIEKYKMILGGGCLIFGFILFQYFQSTNIEGTNIQETSLSLEEPSMPPSPGREEQEEKNVPKLVMVDVKGAVVKPGMYQGSRDERVYDIIQKAGGFVEDADESKVNFAQKLQDEMIVYVPKVGEEIQGISSPATTTSPSMNGNSEQALININTATSDELQKLPGIGETRAQTIIEYRETNGPFQKIEDLKNISGIGEKTFEKLQDQISI</sequence>
<dbReference type="RefSeq" id="WP_307258886.1">
    <property type="nucleotide sequence ID" value="NZ_JAUSUC010000079.1"/>
</dbReference>
<comment type="caution">
    <text evidence="2">The sequence shown here is derived from an EMBL/GenBank/DDBJ whole genome shotgun (WGS) entry which is preliminary data.</text>
</comment>
<dbReference type="EMBL" id="JAUSUC010000079">
    <property type="protein sequence ID" value="MDQ0216801.1"/>
    <property type="molecule type" value="Genomic_DNA"/>
</dbReference>
<dbReference type="InterPro" id="IPR051675">
    <property type="entry name" value="Endo/Exo/Phosphatase_dom_1"/>
</dbReference>
<keyword evidence="3" id="KW-1185">Reference proteome</keyword>
<dbReference type="Gene3D" id="1.10.150.280">
    <property type="entry name" value="AF1531-like domain"/>
    <property type="match status" value="1"/>
</dbReference>
<dbReference type="Proteomes" id="UP001237207">
    <property type="component" value="Unassembled WGS sequence"/>
</dbReference>
<dbReference type="InterPro" id="IPR010994">
    <property type="entry name" value="RuvA_2-like"/>
</dbReference>
<evidence type="ECO:0000313" key="2">
    <source>
        <dbReference type="EMBL" id="MDQ0216801.1"/>
    </source>
</evidence>
<dbReference type="NCBIfam" id="TIGR00426">
    <property type="entry name" value="competence protein ComEA helix-hairpin-helix repeat region"/>
    <property type="match status" value="1"/>
</dbReference>
<evidence type="ECO:0000259" key="1">
    <source>
        <dbReference type="SMART" id="SM00278"/>
    </source>
</evidence>
<protein>
    <submittedName>
        <fullName evidence="2">Competence protein ComEA</fullName>
    </submittedName>
</protein>
<accession>A0AAJ1T7Y7</accession>
<proteinExistence type="predicted"/>
<dbReference type="InterPro" id="IPR019554">
    <property type="entry name" value="Soluble_ligand-bd"/>
</dbReference>
<dbReference type="GO" id="GO:0006281">
    <property type="term" value="P:DNA repair"/>
    <property type="evidence" value="ECO:0007669"/>
    <property type="project" value="InterPro"/>
</dbReference>
<dbReference type="Pfam" id="PF10531">
    <property type="entry name" value="SLBB"/>
    <property type="match status" value="1"/>
</dbReference>
<dbReference type="SUPFAM" id="SSF47781">
    <property type="entry name" value="RuvA domain 2-like"/>
    <property type="match status" value="1"/>
</dbReference>
<feature type="domain" description="Helix-hairpin-helix DNA-binding motif class 1" evidence="1">
    <location>
        <begin position="160"/>
        <end position="179"/>
    </location>
</feature>
<dbReference type="GO" id="GO:0015628">
    <property type="term" value="P:protein secretion by the type II secretion system"/>
    <property type="evidence" value="ECO:0007669"/>
    <property type="project" value="TreeGrafter"/>
</dbReference>
<dbReference type="GO" id="GO:0003677">
    <property type="term" value="F:DNA binding"/>
    <property type="evidence" value="ECO:0007669"/>
    <property type="project" value="InterPro"/>
</dbReference>
<dbReference type="SMART" id="SM00278">
    <property type="entry name" value="HhH1"/>
    <property type="match status" value="2"/>
</dbReference>
<evidence type="ECO:0000313" key="3">
    <source>
        <dbReference type="Proteomes" id="UP001237207"/>
    </source>
</evidence>
<reference evidence="2" key="1">
    <citation type="submission" date="2023-07" db="EMBL/GenBank/DDBJ databases">
        <title>Genomic Encyclopedia of Type Strains, Phase IV (KMG-IV): sequencing the most valuable type-strain genomes for metagenomic binning, comparative biology and taxonomic classification.</title>
        <authorList>
            <person name="Goeker M."/>
        </authorList>
    </citation>
    <scope>NUCLEOTIDE SEQUENCE</scope>
    <source>
        <strain evidence="2">DSM 23947</strain>
    </source>
</reference>
<dbReference type="InterPro" id="IPR004509">
    <property type="entry name" value="Competence_ComEA_HhH"/>
</dbReference>
<dbReference type="Pfam" id="PF12836">
    <property type="entry name" value="HHH_3"/>
    <property type="match status" value="1"/>
</dbReference>
<dbReference type="GO" id="GO:0015627">
    <property type="term" value="C:type II protein secretion system complex"/>
    <property type="evidence" value="ECO:0007669"/>
    <property type="project" value="TreeGrafter"/>
</dbReference>
<dbReference type="PANTHER" id="PTHR21180:SF32">
    <property type="entry name" value="ENDONUCLEASE_EXONUCLEASE_PHOSPHATASE FAMILY DOMAIN-CONTAINING PROTEIN 1"/>
    <property type="match status" value="1"/>
</dbReference>
<gene>
    <name evidence="2" type="ORF">J2S13_003287</name>
</gene>
<dbReference type="AlphaFoldDB" id="A0AAJ1T7Y7"/>
<name>A0AAJ1T7Y7_9BACI</name>
<dbReference type="PANTHER" id="PTHR21180">
    <property type="entry name" value="ENDONUCLEASE/EXONUCLEASE/PHOSPHATASE FAMILY DOMAIN-CONTAINING PROTEIN 1"/>
    <property type="match status" value="1"/>
</dbReference>
<dbReference type="InterPro" id="IPR003583">
    <property type="entry name" value="Hlx-hairpin-Hlx_DNA-bd_motif"/>
</dbReference>
<feature type="domain" description="Helix-hairpin-helix DNA-binding motif class 1" evidence="1">
    <location>
        <begin position="190"/>
        <end position="209"/>
    </location>
</feature>
<dbReference type="Gene3D" id="3.10.560.10">
    <property type="entry name" value="Outer membrane lipoprotein wza domain like"/>
    <property type="match status" value="1"/>
</dbReference>
<organism evidence="2 3">
    <name type="scientific">Oikeobacillus pervagus</name>
    <dbReference type="NCBI Taxonomy" id="1325931"/>
    <lineage>
        <taxon>Bacteria</taxon>
        <taxon>Bacillati</taxon>
        <taxon>Bacillota</taxon>
        <taxon>Bacilli</taxon>
        <taxon>Bacillales</taxon>
        <taxon>Bacillaceae</taxon>
        <taxon>Oikeobacillus</taxon>
    </lineage>
</organism>